<keyword evidence="2" id="KW-0732">Signal</keyword>
<dbReference type="InterPro" id="IPR036365">
    <property type="entry name" value="PGBD-like_sf"/>
</dbReference>
<dbReference type="RefSeq" id="WP_043140207.1">
    <property type="nucleotide sequence ID" value="NZ_JSUQ01000007.1"/>
</dbReference>
<dbReference type="STRING" id="561184.SAMN05216376_12231"/>
<dbReference type="SUPFAM" id="SSF47090">
    <property type="entry name" value="PGBD-like"/>
    <property type="match status" value="1"/>
</dbReference>
<evidence type="ECO:0000313" key="5">
    <source>
        <dbReference type="Proteomes" id="UP000030960"/>
    </source>
</evidence>
<dbReference type="InterPro" id="IPR036366">
    <property type="entry name" value="PGBDSf"/>
</dbReference>
<proteinExistence type="predicted"/>
<keyword evidence="5" id="KW-1185">Reference proteome</keyword>
<dbReference type="EMBL" id="JSUQ01000007">
    <property type="protein sequence ID" value="KHQ53354.1"/>
    <property type="molecule type" value="Genomic_DNA"/>
</dbReference>
<reference evidence="4 5" key="1">
    <citation type="submission" date="2014-10" db="EMBL/GenBank/DDBJ databases">
        <title>Genome sequence of Ponticoccus sp. strain UMTAT08 isolated from clonal culture of toxic dinoflagellate Alexandrium tamiyavanichii.</title>
        <authorList>
            <person name="Gan H.Y."/>
            <person name="Muhd D.-D."/>
            <person name="Mohd Noor M.E."/>
            <person name="Yeong Y.S."/>
            <person name="Usup G."/>
        </authorList>
    </citation>
    <scope>NUCLEOTIDE SEQUENCE [LARGE SCALE GENOMIC DNA]</scope>
    <source>
        <strain evidence="4 5">UMTAT08</strain>
    </source>
</reference>
<dbReference type="Pfam" id="PF01471">
    <property type="entry name" value="PG_binding_1"/>
    <property type="match status" value="1"/>
</dbReference>
<dbReference type="AlphaFoldDB" id="A0A0B3SS98"/>
<evidence type="ECO:0000259" key="3">
    <source>
        <dbReference type="Pfam" id="PF01471"/>
    </source>
</evidence>
<organism evidence="4 5">
    <name type="scientific">Mameliella alba</name>
    <dbReference type="NCBI Taxonomy" id="561184"/>
    <lineage>
        <taxon>Bacteria</taxon>
        <taxon>Pseudomonadati</taxon>
        <taxon>Pseudomonadota</taxon>
        <taxon>Alphaproteobacteria</taxon>
        <taxon>Rhodobacterales</taxon>
        <taxon>Roseobacteraceae</taxon>
        <taxon>Mameliella</taxon>
    </lineage>
</organism>
<feature type="domain" description="Peptidoglycan binding-like" evidence="3">
    <location>
        <begin position="282"/>
        <end position="335"/>
    </location>
</feature>
<dbReference type="OrthoDB" id="8092964at2"/>
<dbReference type="Gene3D" id="1.10.101.10">
    <property type="entry name" value="PGBD-like superfamily/PGBD"/>
    <property type="match status" value="1"/>
</dbReference>
<evidence type="ECO:0000256" key="2">
    <source>
        <dbReference type="SAM" id="SignalP"/>
    </source>
</evidence>
<name>A0A0B3SS98_9RHOB</name>
<feature type="signal peptide" evidence="2">
    <location>
        <begin position="1"/>
        <end position="19"/>
    </location>
</feature>
<feature type="region of interest" description="Disordered" evidence="1">
    <location>
        <begin position="337"/>
        <end position="358"/>
    </location>
</feature>
<sequence>MRTAGLALAGFLAAAPAWAEFTTGDALVIGNARYGETVTAFGPDAVQAVARALRLRGQEVEQLANGGAVAMQQALDGFVAAIDEGETPLIVVLSGQFASVDGGPVLRPAGRETSKAAGLSLAAVLEVLAQSPRRAFLVLGEAGEATALEALEIPEGVTVIRGPAAKVAEFAAREMAQPALPLEKSADWYGLALSGHASDGLAVLTHTEVRPPSEAEQAAARDRIALLDETAWQRAVESGAFQAYLDSYPQGLHAEAALQMRDGAPAISPAKAEASLALDATARREIQRSLTQLGHRTGGIDGIFGPGTRGAITAWQRQSGTDPTGYLDAAQVARLAKEAAQSPAPSAPRPRRASNAVSAQEAATWNMARGERGLRAYLGQYPNGAFAARARVKLSNMQRGSGQ</sequence>
<feature type="chain" id="PRO_5002083157" evidence="2">
    <location>
        <begin position="20"/>
        <end position="403"/>
    </location>
</feature>
<protein>
    <submittedName>
        <fullName evidence="4">Peptidoglycan-binding protein</fullName>
    </submittedName>
</protein>
<evidence type="ECO:0000313" key="4">
    <source>
        <dbReference type="EMBL" id="KHQ53354.1"/>
    </source>
</evidence>
<gene>
    <name evidence="4" type="ORF">OA50_01883</name>
</gene>
<dbReference type="Gene3D" id="3.40.50.1460">
    <property type="match status" value="1"/>
</dbReference>
<dbReference type="Proteomes" id="UP000030960">
    <property type="component" value="Unassembled WGS sequence"/>
</dbReference>
<comment type="caution">
    <text evidence="4">The sequence shown here is derived from an EMBL/GenBank/DDBJ whole genome shotgun (WGS) entry which is preliminary data.</text>
</comment>
<accession>A0A0B3SS98</accession>
<dbReference type="InterPro" id="IPR002477">
    <property type="entry name" value="Peptidoglycan-bd-like"/>
</dbReference>
<evidence type="ECO:0000256" key="1">
    <source>
        <dbReference type="SAM" id="MobiDB-lite"/>
    </source>
</evidence>